<evidence type="ECO:0000256" key="2">
    <source>
        <dbReference type="ARBA" id="ARBA00022448"/>
    </source>
</evidence>
<dbReference type="PANTHER" id="PTHR32196:SF32">
    <property type="entry name" value="XYLOSE TRANSPORT SYSTEM PERMEASE PROTEIN XYLH"/>
    <property type="match status" value="1"/>
</dbReference>
<evidence type="ECO:0000256" key="10">
    <source>
        <dbReference type="ARBA" id="ARBA00035686"/>
    </source>
</evidence>
<name>A0ABN8V0Z4_STRGL</name>
<organism evidence="13 14">
    <name type="scientific">Streptomyces globisporus</name>
    <dbReference type="NCBI Taxonomy" id="1908"/>
    <lineage>
        <taxon>Bacteria</taxon>
        <taxon>Bacillati</taxon>
        <taxon>Actinomycetota</taxon>
        <taxon>Actinomycetes</taxon>
        <taxon>Kitasatosporales</taxon>
        <taxon>Streptomycetaceae</taxon>
        <taxon>Streptomyces</taxon>
    </lineage>
</organism>
<keyword evidence="3" id="KW-1003">Cell membrane</keyword>
<feature type="region of interest" description="Disordered" evidence="11">
    <location>
        <begin position="1"/>
        <end position="42"/>
    </location>
</feature>
<feature type="transmembrane region" description="Helical" evidence="12">
    <location>
        <begin position="268"/>
        <end position="286"/>
    </location>
</feature>
<feature type="transmembrane region" description="Helical" evidence="12">
    <location>
        <begin position="421"/>
        <end position="440"/>
    </location>
</feature>
<feature type="transmembrane region" description="Helical" evidence="12">
    <location>
        <begin position="135"/>
        <end position="152"/>
    </location>
</feature>
<evidence type="ECO:0000256" key="8">
    <source>
        <dbReference type="ARBA" id="ARBA00023136"/>
    </source>
</evidence>
<keyword evidence="6 12" id="KW-0812">Transmembrane</keyword>
<feature type="compositionally biased region" description="Polar residues" evidence="11">
    <location>
        <begin position="1"/>
        <end position="18"/>
    </location>
</feature>
<evidence type="ECO:0000313" key="13">
    <source>
        <dbReference type="EMBL" id="CAH9415041.1"/>
    </source>
</evidence>
<comment type="caution">
    <text evidence="13">The sequence shown here is derived from an EMBL/GenBank/DDBJ whole genome shotgun (WGS) entry which is preliminary data.</text>
</comment>
<feature type="transmembrane region" description="Helical" evidence="12">
    <location>
        <begin position="108"/>
        <end position="128"/>
    </location>
</feature>
<gene>
    <name evidence="13" type="ORF">SGL43_02053</name>
</gene>
<evidence type="ECO:0000256" key="11">
    <source>
        <dbReference type="SAM" id="MobiDB-lite"/>
    </source>
</evidence>
<comment type="function">
    <text evidence="9">Part of the binding-protein-dependent transport system for D-xylose. Probably responsible for the translocation of the substrate across the membrane.</text>
</comment>
<comment type="subcellular location">
    <subcellularLocation>
        <location evidence="1">Cell membrane</location>
        <topology evidence="1">Multi-pass membrane protein</topology>
    </subcellularLocation>
</comment>
<evidence type="ECO:0000256" key="12">
    <source>
        <dbReference type="SAM" id="Phobius"/>
    </source>
</evidence>
<dbReference type="RefSeq" id="WP_404830949.1">
    <property type="nucleotide sequence ID" value="NZ_CAKXYP010000005.1"/>
</dbReference>
<dbReference type="EMBL" id="CAKXYP010000005">
    <property type="protein sequence ID" value="CAH9415041.1"/>
    <property type="molecule type" value="Genomic_DNA"/>
</dbReference>
<evidence type="ECO:0000256" key="3">
    <source>
        <dbReference type="ARBA" id="ARBA00022475"/>
    </source>
</evidence>
<dbReference type="CDD" id="cd06579">
    <property type="entry name" value="TM_PBP1_transp_AraH_like"/>
    <property type="match status" value="1"/>
</dbReference>
<dbReference type="InterPro" id="IPR001851">
    <property type="entry name" value="ABC_transp_permease"/>
</dbReference>
<evidence type="ECO:0000313" key="14">
    <source>
        <dbReference type="Proteomes" id="UP001154015"/>
    </source>
</evidence>
<keyword evidence="4" id="KW-0997">Cell inner membrane</keyword>
<feature type="transmembrane region" description="Helical" evidence="12">
    <location>
        <begin position="225"/>
        <end position="247"/>
    </location>
</feature>
<dbReference type="Pfam" id="PF02653">
    <property type="entry name" value="BPD_transp_2"/>
    <property type="match status" value="1"/>
</dbReference>
<dbReference type="PANTHER" id="PTHR32196">
    <property type="entry name" value="ABC TRANSPORTER PERMEASE PROTEIN YPHD-RELATED-RELATED"/>
    <property type="match status" value="1"/>
</dbReference>
<reference evidence="13" key="1">
    <citation type="submission" date="2022-03" db="EMBL/GenBank/DDBJ databases">
        <authorList>
            <person name="Leyn A S."/>
        </authorList>
    </citation>
    <scope>NUCLEOTIDE SEQUENCE</scope>
    <source>
        <strain evidence="13">Streptomyces globisporus 4-3</strain>
    </source>
</reference>
<evidence type="ECO:0000256" key="6">
    <source>
        <dbReference type="ARBA" id="ARBA00022692"/>
    </source>
</evidence>
<feature type="compositionally biased region" description="Basic and acidic residues" evidence="11">
    <location>
        <begin position="19"/>
        <end position="29"/>
    </location>
</feature>
<dbReference type="Proteomes" id="UP001154015">
    <property type="component" value="Unassembled WGS sequence"/>
</dbReference>
<feature type="transmembrane region" description="Helical" evidence="12">
    <location>
        <begin position="186"/>
        <end position="205"/>
    </location>
</feature>
<evidence type="ECO:0000256" key="1">
    <source>
        <dbReference type="ARBA" id="ARBA00004651"/>
    </source>
</evidence>
<feature type="transmembrane region" description="Helical" evidence="12">
    <location>
        <begin position="76"/>
        <end position="96"/>
    </location>
</feature>
<protein>
    <recommendedName>
        <fullName evidence="10">Xylose transport system permease protein XylH</fullName>
    </recommendedName>
</protein>
<keyword evidence="7 12" id="KW-1133">Transmembrane helix</keyword>
<proteinExistence type="predicted"/>
<feature type="transmembrane region" description="Helical" evidence="12">
    <location>
        <begin position="292"/>
        <end position="310"/>
    </location>
</feature>
<feature type="transmembrane region" description="Helical" evidence="12">
    <location>
        <begin position="338"/>
        <end position="359"/>
    </location>
</feature>
<keyword evidence="14" id="KW-1185">Reference proteome</keyword>
<evidence type="ECO:0000256" key="7">
    <source>
        <dbReference type="ARBA" id="ARBA00022989"/>
    </source>
</evidence>
<feature type="transmembrane region" description="Helical" evidence="12">
    <location>
        <begin position="158"/>
        <end position="179"/>
    </location>
</feature>
<keyword evidence="5" id="KW-0762">Sugar transport</keyword>
<sequence>MTTDETTNTVDKSSTSLDKGSDPVDKGSDPVDAPPVGNPDAAEGAATVVDPRLLIREQGFAGYLTEFKRKISGGDLGSIPVIIGLAIIAIVFQSLNSEFLSAKNISDIAVTMVATGMMAVGIIFVLLLGEIDLSVGSVSGVSGALVAVLSVTQGMNEWLAIVVAIVSGAVMGAIHGFFFARIGAPAFAVTLAGLLFWLGFMLQLLGDSGTINLDGEGVVGQLTTYYFTDVAAAYGLAAIAVVGYFAAAFVDTRRREAAGIPSRPIADIAVRTAVLAVFAFAAAYMFNQYRGLPLALVLFLIVLVGTDFLLRRTAYGRKIFALGGSVEASRRAGINVTAIRISVFSIAGTFAAIGGLFWASKIAAANQGSGTGDLLMNVIAAAVIGGTSLFGGRGRTWNALLGVMVIVSIQYGLSLEGIATPIQYMVTGAVLLATVVIDSVTRKTQKTAGRA</sequence>
<keyword evidence="2" id="KW-0813">Transport</keyword>
<keyword evidence="8 12" id="KW-0472">Membrane</keyword>
<feature type="transmembrane region" description="Helical" evidence="12">
    <location>
        <begin position="397"/>
        <end position="415"/>
    </location>
</feature>
<feature type="transmembrane region" description="Helical" evidence="12">
    <location>
        <begin position="374"/>
        <end position="390"/>
    </location>
</feature>
<evidence type="ECO:0000256" key="5">
    <source>
        <dbReference type="ARBA" id="ARBA00022597"/>
    </source>
</evidence>
<accession>A0ABN8V0Z4</accession>
<evidence type="ECO:0000256" key="9">
    <source>
        <dbReference type="ARBA" id="ARBA00035611"/>
    </source>
</evidence>
<evidence type="ECO:0000256" key="4">
    <source>
        <dbReference type="ARBA" id="ARBA00022519"/>
    </source>
</evidence>